<gene>
    <name evidence="3" type="ORF">Prum_062350</name>
</gene>
<feature type="chain" id="PRO_5039254507" description="Peptidase C51 domain-containing protein" evidence="1">
    <location>
        <begin position="27"/>
        <end position="538"/>
    </location>
</feature>
<dbReference type="AlphaFoldDB" id="A0A6V8L5R7"/>
<reference evidence="3 4" key="2">
    <citation type="submission" date="2020-03" db="EMBL/GenBank/DDBJ databases">
        <authorList>
            <person name="Ichikawa N."/>
            <person name="Kimura A."/>
            <person name="Kitahashi Y."/>
            <person name="Uohara A."/>
        </authorList>
    </citation>
    <scope>NUCLEOTIDE SEQUENCE [LARGE SCALE GENOMIC DNA]</scope>
    <source>
        <strain evidence="3 4">NBRC 108638</strain>
    </source>
</reference>
<dbReference type="Pfam" id="PF26607">
    <property type="entry name" value="DUF8189"/>
    <property type="match status" value="1"/>
</dbReference>
<dbReference type="SUPFAM" id="SSF89372">
    <property type="entry name" value="Fucose-specific lectin"/>
    <property type="match status" value="1"/>
</dbReference>
<proteinExistence type="predicted"/>
<dbReference type="EMBL" id="BLPG01000001">
    <property type="protein sequence ID" value="GFJ92593.1"/>
    <property type="molecule type" value="Genomic_DNA"/>
</dbReference>
<dbReference type="Gene3D" id="3.90.1720.10">
    <property type="entry name" value="endopeptidase domain like (from Nostoc punctiforme)"/>
    <property type="match status" value="1"/>
</dbReference>
<dbReference type="InterPro" id="IPR038765">
    <property type="entry name" value="Papain-like_cys_pep_sf"/>
</dbReference>
<evidence type="ECO:0000259" key="2">
    <source>
        <dbReference type="PROSITE" id="PS50911"/>
    </source>
</evidence>
<dbReference type="Proteomes" id="UP000482960">
    <property type="component" value="Unassembled WGS sequence"/>
</dbReference>
<name>A0A6V8L5R7_9ACTN</name>
<evidence type="ECO:0000313" key="3">
    <source>
        <dbReference type="EMBL" id="GFJ92593.1"/>
    </source>
</evidence>
<evidence type="ECO:0000256" key="1">
    <source>
        <dbReference type="SAM" id="SignalP"/>
    </source>
</evidence>
<sequence length="538" mass="54942">MSIRGYRGIGRRLIGALVIATALSGAAVTAGVAHDVAGGAQYAYAATTRATIAATANAEVGNSEDNGGCLKYGPCRTYEWCAMFAQWVWRTAGVSPTIDTWVATKVGTWGIERGLFKRRPAGQAGNPLPGDIVVYGEPGSGEGGHVSIVYSVNGDGTITTIDGNYSEAVARRTINPVTARAGARNVLISGYVTPPGVVDAPPIPSGPMYHQVRFADGSGWSGFQPLAGYGTAQQGRARDMAVAGMPDGSAQVLIIGADGGVYHEIRNANGTWTGLQPLPGMGTTATALGSRVAITGLPDGSAQVLIIGADGGVYHQIRNANGTWTGFQPLAGMGTPTMAHGSDVAIAGLEDGSAQVVIVGADGGVYHQIRNANGTWTGFLPRPGIGTTDTAKASRVAIAGLEDGSTQMLIVGADGGIYHQARYPYGHTQSDPDAPDVVRVCQVETGCWSGFAPVQGMGTTDTAHGSDVTIAGLPDESAQIAIVGADAGIYHETRDADGVWSGFQPLPGLGTPETARGTNVALAGLPDGSAQLTIVGPY</sequence>
<keyword evidence="4" id="KW-1185">Reference proteome</keyword>
<dbReference type="PROSITE" id="PS50911">
    <property type="entry name" value="CHAP"/>
    <property type="match status" value="1"/>
</dbReference>
<organism evidence="3 4">
    <name type="scientific">Phytohabitans rumicis</name>
    <dbReference type="NCBI Taxonomy" id="1076125"/>
    <lineage>
        <taxon>Bacteria</taxon>
        <taxon>Bacillati</taxon>
        <taxon>Actinomycetota</taxon>
        <taxon>Actinomycetes</taxon>
        <taxon>Micromonosporales</taxon>
        <taxon>Micromonosporaceae</taxon>
    </lineage>
</organism>
<dbReference type="InterPro" id="IPR058502">
    <property type="entry name" value="PLL-like_beta-prop"/>
</dbReference>
<keyword evidence="1" id="KW-0732">Signal</keyword>
<dbReference type="SUPFAM" id="SSF54001">
    <property type="entry name" value="Cysteine proteinases"/>
    <property type="match status" value="1"/>
</dbReference>
<dbReference type="Gene3D" id="2.120.10.70">
    <property type="entry name" value="Fucose-specific lectin"/>
    <property type="match status" value="1"/>
</dbReference>
<dbReference type="RefSeq" id="WP_173079428.1">
    <property type="nucleotide sequence ID" value="NZ_BAABJB010000011.1"/>
</dbReference>
<accession>A0A6V8L5R7</accession>
<feature type="domain" description="Peptidase C51" evidence="2">
    <location>
        <begin position="56"/>
        <end position="193"/>
    </location>
</feature>
<dbReference type="Pfam" id="PF05257">
    <property type="entry name" value="CHAP"/>
    <property type="match status" value="1"/>
</dbReference>
<comment type="caution">
    <text evidence="3">The sequence shown here is derived from an EMBL/GenBank/DDBJ whole genome shotgun (WGS) entry which is preliminary data.</text>
</comment>
<dbReference type="InterPro" id="IPR007921">
    <property type="entry name" value="CHAP_dom"/>
</dbReference>
<evidence type="ECO:0000313" key="4">
    <source>
        <dbReference type="Proteomes" id="UP000482960"/>
    </source>
</evidence>
<feature type="signal peptide" evidence="1">
    <location>
        <begin position="1"/>
        <end position="26"/>
    </location>
</feature>
<protein>
    <recommendedName>
        <fullName evidence="2">Peptidase C51 domain-containing protein</fullName>
    </recommendedName>
</protein>
<reference evidence="3 4" key="1">
    <citation type="submission" date="2020-03" db="EMBL/GenBank/DDBJ databases">
        <title>Whole genome shotgun sequence of Phytohabitans rumicis NBRC 108638.</title>
        <authorList>
            <person name="Komaki H."/>
            <person name="Tamura T."/>
        </authorList>
    </citation>
    <scope>NUCLEOTIDE SEQUENCE [LARGE SCALE GENOMIC DNA]</scope>
    <source>
        <strain evidence="3 4">NBRC 108638</strain>
    </source>
</reference>